<evidence type="ECO:0000313" key="2">
    <source>
        <dbReference type="Proteomes" id="UP001209570"/>
    </source>
</evidence>
<gene>
    <name evidence="1" type="ORF">P43SY_006676</name>
</gene>
<dbReference type="EMBL" id="JAKCXM010000153">
    <property type="protein sequence ID" value="KAJ0400497.1"/>
    <property type="molecule type" value="Genomic_DNA"/>
</dbReference>
<sequence>MTTAPMEMDPLTVLRDSVQQARDWRNIQQIVLASFSRVVNVLVAQQSRISELEAALCTLEAGQNEAFTTFLRAPQAVEAMRQSLGVDPQLCASVGASIAVDIAQSVRQTIEAELKAHVLECERRWAEHDADDRALLKTQWQAWCDVHAATEAAKEKELAALVSRVSKMQQQLDQRAARLSQWQQGLTRQMLQRRDGVAIVDDRQQQETLQSAISNKAELLSVDSLRRQLEDLVAVVERLHSECEARHKAPADNDQRANQQAMLLKVAGDVRTLRSHVDVAPRRQELDAICEQLRELRATLRSELFQARFIWREGRRCPTTRTVQWDVQALNTHADVFAWEGHERHAERVVTTIPGLYQLHVAFFSGHAPRVTVLVNGEPALSLDDESSSPSDPAAESLAGVRRFRHSAGNLVGYGASAFLALPSRAALTLTCDVDDATAQGFLHLRKM</sequence>
<proteinExistence type="predicted"/>
<protein>
    <recommendedName>
        <fullName evidence="3">C1q domain-containing protein</fullName>
    </recommendedName>
</protein>
<evidence type="ECO:0008006" key="3">
    <source>
        <dbReference type="Google" id="ProtNLM"/>
    </source>
</evidence>
<dbReference type="PANTHER" id="PTHR40131">
    <property type="entry name" value="C1Q DOMAIN-CONTAINING PROTEIN"/>
    <property type="match status" value="1"/>
</dbReference>
<dbReference type="AlphaFoldDB" id="A0AAD5LJ41"/>
<accession>A0AAD5LJ41</accession>
<reference evidence="1" key="1">
    <citation type="submission" date="2021-12" db="EMBL/GenBank/DDBJ databases">
        <title>Prjna785345.</title>
        <authorList>
            <person name="Rujirawat T."/>
            <person name="Krajaejun T."/>
        </authorList>
    </citation>
    <scope>NUCLEOTIDE SEQUENCE</scope>
    <source>
        <strain evidence="1">Pi057C3</strain>
    </source>
</reference>
<name>A0AAD5LJ41_PYTIN</name>
<organism evidence="1 2">
    <name type="scientific">Pythium insidiosum</name>
    <name type="common">Pythiosis disease agent</name>
    <dbReference type="NCBI Taxonomy" id="114742"/>
    <lineage>
        <taxon>Eukaryota</taxon>
        <taxon>Sar</taxon>
        <taxon>Stramenopiles</taxon>
        <taxon>Oomycota</taxon>
        <taxon>Peronosporomycetes</taxon>
        <taxon>Pythiales</taxon>
        <taxon>Pythiaceae</taxon>
        <taxon>Pythium</taxon>
    </lineage>
</organism>
<keyword evidence="2" id="KW-1185">Reference proteome</keyword>
<evidence type="ECO:0000313" key="1">
    <source>
        <dbReference type="EMBL" id="KAJ0400497.1"/>
    </source>
</evidence>
<dbReference type="PANTHER" id="PTHR40131:SF1">
    <property type="entry name" value="C1Q DOMAIN-CONTAINING PROTEIN"/>
    <property type="match status" value="1"/>
</dbReference>
<dbReference type="Proteomes" id="UP001209570">
    <property type="component" value="Unassembled WGS sequence"/>
</dbReference>
<comment type="caution">
    <text evidence="1">The sequence shown here is derived from an EMBL/GenBank/DDBJ whole genome shotgun (WGS) entry which is preliminary data.</text>
</comment>